<reference evidence="1 2" key="1">
    <citation type="submission" date="2019-09" db="EMBL/GenBank/DDBJ databases">
        <authorList>
            <person name="Chandra G."/>
            <person name="Truman W A."/>
        </authorList>
    </citation>
    <scope>NUCLEOTIDE SEQUENCE [LARGE SCALE GENOMIC DNA]</scope>
    <source>
        <strain evidence="1">PS870</strain>
    </source>
</reference>
<dbReference type="Proteomes" id="UP000349468">
    <property type="component" value="Unassembled WGS sequence"/>
</dbReference>
<dbReference type="EMBL" id="CABVIK010000055">
    <property type="protein sequence ID" value="VVP62151.1"/>
    <property type="molecule type" value="Genomic_DNA"/>
</dbReference>
<accession>A0A5E7QJB9</accession>
<dbReference type="AlphaFoldDB" id="A0A5E7QJB9"/>
<protein>
    <submittedName>
        <fullName evidence="1">Uncharacterized protein</fullName>
    </submittedName>
</protein>
<evidence type="ECO:0000313" key="1">
    <source>
        <dbReference type="EMBL" id="VVP62151.1"/>
    </source>
</evidence>
<sequence length="184" mass="20256">MATGLAIFIDVILEVALDAVKLVDQVQRDIRTSRLALGLHFLRFDKLAPCMRPAAQTLNSGLCAQRVVTSIIVSHHVAAIAIEQARRHLLRPAGGIVKKDHRLVRRATGLHPHPGLAAWLPIRLFEHLHARFIAVDDAAGQQAIAHQIEQRLKVLTALDDPAGQGLARDIDAMTAQHLFETVKR</sequence>
<gene>
    <name evidence="1" type="ORF">PS870_06532</name>
</gene>
<proteinExistence type="predicted"/>
<evidence type="ECO:0000313" key="2">
    <source>
        <dbReference type="Proteomes" id="UP000349468"/>
    </source>
</evidence>
<organism evidence="1 2">
    <name type="scientific">Pseudomonas fluorescens</name>
    <dbReference type="NCBI Taxonomy" id="294"/>
    <lineage>
        <taxon>Bacteria</taxon>
        <taxon>Pseudomonadati</taxon>
        <taxon>Pseudomonadota</taxon>
        <taxon>Gammaproteobacteria</taxon>
        <taxon>Pseudomonadales</taxon>
        <taxon>Pseudomonadaceae</taxon>
        <taxon>Pseudomonas</taxon>
    </lineage>
</organism>
<name>A0A5E7QJB9_PSEFL</name>